<name>A0A2T4PYJ5_STAWA</name>
<comment type="caution">
    <text evidence="1">The sequence shown here is derived from an EMBL/GenBank/DDBJ whole genome shotgun (WGS) entry which is preliminary data.</text>
</comment>
<evidence type="ECO:0000313" key="2">
    <source>
        <dbReference type="Proteomes" id="UP000240717"/>
    </source>
</evidence>
<dbReference type="AlphaFoldDB" id="A0A2T4PYJ5"/>
<dbReference type="GO" id="GO:0004519">
    <property type="term" value="F:endonuclease activity"/>
    <property type="evidence" value="ECO:0007669"/>
    <property type="project" value="UniProtKB-KW"/>
</dbReference>
<keyword evidence="1" id="KW-0378">Hydrolase</keyword>
<gene>
    <name evidence="1" type="ORF">BU085_10100</name>
</gene>
<keyword evidence="1" id="KW-0255">Endonuclease</keyword>
<dbReference type="Proteomes" id="UP000240717">
    <property type="component" value="Unassembled WGS sequence"/>
</dbReference>
<accession>A0A2T4PYJ5</accession>
<proteinExistence type="predicted"/>
<evidence type="ECO:0000313" key="1">
    <source>
        <dbReference type="EMBL" id="PTI50098.1"/>
    </source>
</evidence>
<organism evidence="1 2">
    <name type="scientific">Staphylococcus warneri</name>
    <dbReference type="NCBI Taxonomy" id="1292"/>
    <lineage>
        <taxon>Bacteria</taxon>
        <taxon>Bacillati</taxon>
        <taxon>Bacillota</taxon>
        <taxon>Bacilli</taxon>
        <taxon>Bacillales</taxon>
        <taxon>Staphylococcaceae</taxon>
        <taxon>Staphylococcus</taxon>
    </lineage>
</organism>
<dbReference type="EMBL" id="PZEV01000038">
    <property type="protein sequence ID" value="PTI50098.1"/>
    <property type="molecule type" value="Genomic_DNA"/>
</dbReference>
<keyword evidence="1" id="KW-0540">Nuclease</keyword>
<dbReference type="RefSeq" id="WP_107532258.1">
    <property type="nucleotide sequence ID" value="NZ_PZEV01000038.1"/>
</dbReference>
<protein>
    <submittedName>
        <fullName evidence="1">Restriction endonuclease</fullName>
    </submittedName>
</protein>
<sequence>MIKKSEIELYFNNVERDFDIRITKNARWIDQKCTPDVLCIVTDCVLNYYSENNEKDEYFKSTDIWHADYTRDNVEEIFSKPNTDEEKSSNEYDKFFAQPLELLAYSGILEKTKKGRCNYYKINKLDILEYIALKERNALDFLCIYINKVLEKSGFIELVDNFHLNQTKESFIQLKTGFEDLIINNTKINKRTEPRRIFTKVINPLSFKAKKLGTCKGRISKNIITYSMLMYNQENFRDMITDKPKNMTRKEWAIQHKEKINVQYFKYQSVKAKKFIRQYNDKYRNGRSEVVNDKDSEIATQIHHIFPQSEYPQIAMYFENLIALTPNQHFIKAHPNNNTQVIDRDYQEVLLKSKAGIIEEDIDKNGEDSIYDFESFVEVLNVGFKKEYKINENDFIMVMETIDLNYR</sequence>
<reference evidence="1 2" key="1">
    <citation type="journal article" date="2016" name="Front. Microbiol.">
        <title>Comprehensive Phylogenetic Analysis of Bovine Non-aureus Staphylococci Species Based on Whole-Genome Sequencing.</title>
        <authorList>
            <person name="Naushad S."/>
            <person name="Barkema H.W."/>
            <person name="Luby C."/>
            <person name="Condas L.A."/>
            <person name="Nobrega D.B."/>
            <person name="Carson D.A."/>
            <person name="De Buck J."/>
        </authorList>
    </citation>
    <scope>NUCLEOTIDE SEQUENCE [LARGE SCALE GENOMIC DNA]</scope>
    <source>
        <strain evidence="1 2">SNUC 2993</strain>
    </source>
</reference>